<organism evidence="7 9">
    <name type="scientific">Rozella allomycis (strain CSF55)</name>
    <dbReference type="NCBI Taxonomy" id="988480"/>
    <lineage>
        <taxon>Eukaryota</taxon>
        <taxon>Fungi</taxon>
        <taxon>Fungi incertae sedis</taxon>
        <taxon>Cryptomycota</taxon>
        <taxon>Cryptomycota incertae sedis</taxon>
        <taxon>Rozella</taxon>
    </lineage>
</organism>
<feature type="non-terminal residue" evidence="7">
    <location>
        <position position="118"/>
    </location>
</feature>
<keyword evidence="3" id="KW-0804">Transcription</keyword>
<keyword evidence="7" id="KW-0396">Initiation factor</keyword>
<reference evidence="7 9" key="1">
    <citation type="journal article" date="2013" name="Curr. Biol.">
        <title>Shared signatures of parasitism and phylogenomics unite Cryptomycota and microsporidia.</title>
        <authorList>
            <person name="James T.Y."/>
            <person name="Pelin A."/>
            <person name="Bonen L."/>
            <person name="Ahrendt S."/>
            <person name="Sain D."/>
            <person name="Corradi N."/>
            <person name="Stajich J.E."/>
        </authorList>
    </citation>
    <scope>NUCLEOTIDE SEQUENCE [LARGE SCALE GENOMIC DNA]</scope>
    <source>
        <strain evidence="7">CSF55</strain>
        <strain evidence="7">CSF55</strain>
    </source>
</reference>
<gene>
    <name evidence="7" type="ORF">O9G_006130</name>
    <name evidence="8" type="ORF">ROZALSC1DRAFT_26947</name>
</gene>
<dbReference type="GO" id="GO:0005669">
    <property type="term" value="C:transcription factor TFIID complex"/>
    <property type="evidence" value="ECO:0007669"/>
    <property type="project" value="TreeGrafter"/>
</dbReference>
<dbReference type="GO" id="GO:1990841">
    <property type="term" value="F:promoter-specific chromatin binding"/>
    <property type="evidence" value="ECO:0007669"/>
    <property type="project" value="TreeGrafter"/>
</dbReference>
<evidence type="ECO:0000256" key="3">
    <source>
        <dbReference type="ARBA" id="ARBA00023163"/>
    </source>
</evidence>
<proteinExistence type="inferred from homology"/>
<dbReference type="PRINTS" id="PR01443">
    <property type="entry name" value="TFIID30KDSUB"/>
</dbReference>
<dbReference type="GO" id="GO:0016251">
    <property type="term" value="F:RNA polymerase II general transcription initiation factor activity"/>
    <property type="evidence" value="ECO:0007669"/>
    <property type="project" value="TreeGrafter"/>
</dbReference>
<dbReference type="Proteomes" id="UP000030755">
    <property type="component" value="Unassembled WGS sequence"/>
</dbReference>
<name>A0A075B2V5_ROZAC</name>
<evidence type="ECO:0000313" key="10">
    <source>
        <dbReference type="Proteomes" id="UP000281549"/>
    </source>
</evidence>
<dbReference type="GO" id="GO:0006367">
    <property type="term" value="P:transcription initiation at RNA polymerase II promoter"/>
    <property type="evidence" value="ECO:0007669"/>
    <property type="project" value="TreeGrafter"/>
</dbReference>
<evidence type="ECO:0000313" key="8">
    <source>
        <dbReference type="EMBL" id="RKP21662.1"/>
    </source>
</evidence>
<feature type="compositionally biased region" description="Polar residues" evidence="6">
    <location>
        <begin position="1"/>
        <end position="17"/>
    </location>
</feature>
<evidence type="ECO:0000256" key="5">
    <source>
        <dbReference type="ARBA" id="ARBA00025730"/>
    </source>
</evidence>
<comment type="similarity">
    <text evidence="5">Belongs to the TAF10 family.</text>
</comment>
<dbReference type="AlphaFoldDB" id="A0A075B2V5"/>
<comment type="subcellular location">
    <subcellularLocation>
        <location evidence="1">Nucleus</location>
    </subcellularLocation>
</comment>
<evidence type="ECO:0000256" key="2">
    <source>
        <dbReference type="ARBA" id="ARBA00023015"/>
    </source>
</evidence>
<dbReference type="OMA" id="CGECPER"/>
<dbReference type="EMBL" id="ML004938">
    <property type="protein sequence ID" value="RKP21662.1"/>
    <property type="molecule type" value="Genomic_DNA"/>
</dbReference>
<accession>A0A075B2V5</accession>
<evidence type="ECO:0000256" key="4">
    <source>
        <dbReference type="ARBA" id="ARBA00023242"/>
    </source>
</evidence>
<feature type="region of interest" description="Disordered" evidence="6">
    <location>
        <begin position="1"/>
        <end position="21"/>
    </location>
</feature>
<keyword evidence="2" id="KW-0805">Transcription regulation</keyword>
<evidence type="ECO:0000313" key="9">
    <source>
        <dbReference type="Proteomes" id="UP000030755"/>
    </source>
</evidence>
<reference evidence="8" key="3">
    <citation type="submission" date="2018-08" db="EMBL/GenBank/DDBJ databases">
        <title>Leveraging single-cell genomics to expand the Fungal Tree of Life.</title>
        <authorList>
            <consortium name="DOE Joint Genome Institute"/>
            <person name="Ahrendt S.R."/>
            <person name="Quandt C.A."/>
            <person name="Ciobanu D."/>
            <person name="Clum A."/>
            <person name="Salamov A."/>
            <person name="Andreopoulos B."/>
            <person name="Cheng J.-F."/>
            <person name="Woyke T."/>
            <person name="Pelin A."/>
            <person name="Henrissat B."/>
            <person name="Reynolds N."/>
            <person name="Benny G.L."/>
            <person name="Smith M.E."/>
            <person name="James T.Y."/>
            <person name="Grigoriev I.V."/>
        </authorList>
    </citation>
    <scope>NUCLEOTIDE SEQUENCE</scope>
    <source>
        <strain evidence="8">CSF55</strain>
    </source>
</reference>
<evidence type="ECO:0000256" key="1">
    <source>
        <dbReference type="ARBA" id="ARBA00004123"/>
    </source>
</evidence>
<dbReference type="CDD" id="cd07982">
    <property type="entry name" value="HFD_TAF10"/>
    <property type="match status" value="1"/>
</dbReference>
<dbReference type="Pfam" id="PF03540">
    <property type="entry name" value="TAF10"/>
    <property type="match status" value="1"/>
</dbReference>
<keyword evidence="4" id="KW-0539">Nucleus</keyword>
<dbReference type="InterPro" id="IPR003923">
    <property type="entry name" value="TAF10"/>
</dbReference>
<dbReference type="EMBL" id="KE560875">
    <property type="protein sequence ID" value="EPZ35098.1"/>
    <property type="molecule type" value="Genomic_DNA"/>
</dbReference>
<dbReference type="GO" id="GO:0000124">
    <property type="term" value="C:SAGA complex"/>
    <property type="evidence" value="ECO:0007669"/>
    <property type="project" value="TreeGrafter"/>
</dbReference>
<evidence type="ECO:0000313" key="7">
    <source>
        <dbReference type="EMBL" id="EPZ35098.1"/>
    </source>
</evidence>
<dbReference type="Proteomes" id="UP000281549">
    <property type="component" value="Unassembled WGS sequence"/>
</dbReference>
<evidence type="ECO:0000256" key="6">
    <source>
        <dbReference type="SAM" id="MobiDB-lite"/>
    </source>
</evidence>
<dbReference type="STRING" id="988480.A0A075B2V5"/>
<dbReference type="OrthoDB" id="154356at2759"/>
<reference evidence="10" key="2">
    <citation type="journal article" date="2018" name="Nat. Microbiol.">
        <title>Leveraging single-cell genomics to expand the fungal tree of life.</title>
        <authorList>
            <person name="Ahrendt S.R."/>
            <person name="Quandt C.A."/>
            <person name="Ciobanu D."/>
            <person name="Clum A."/>
            <person name="Salamov A."/>
            <person name="Andreopoulos B."/>
            <person name="Cheng J.F."/>
            <person name="Woyke T."/>
            <person name="Pelin A."/>
            <person name="Henrissat B."/>
            <person name="Reynolds N.K."/>
            <person name="Benny G.L."/>
            <person name="Smith M.E."/>
            <person name="James T.Y."/>
            <person name="Grigoriev I.V."/>
        </authorList>
    </citation>
    <scope>NUCLEOTIDE SEQUENCE [LARGE SCALE GENOMIC DNA]</scope>
    <source>
        <strain evidence="10">CSF55</strain>
    </source>
</reference>
<protein>
    <submittedName>
        <fullName evidence="7">Transcription initiation factor TFIID, 23-30kDa subunit domain-containing protein</fullName>
    </submittedName>
</protein>
<dbReference type="PANTHER" id="PTHR21242:SF0">
    <property type="entry name" value="TRANSCRIPTION INITIATION FACTOR TFIID SUBUNIT 10"/>
    <property type="match status" value="1"/>
</dbReference>
<keyword evidence="7" id="KW-0648">Protein biosynthesis</keyword>
<sequence length="118" mass="13585">MNDGNNDNSTQNPQNAEEFSHMIKKWSRIKDEDEKDNSALTNLLNLMDDYPPLIPDAVTDFYLMKSGVQLEDVRLKRLLAITAQKFISDIATDAMQYNRLRQHGGQKDKRRVSLVALF</sequence>
<dbReference type="HOGENOM" id="CLU_2199971_0_0_1"/>
<dbReference type="GO" id="GO:0003743">
    <property type="term" value="F:translation initiation factor activity"/>
    <property type="evidence" value="ECO:0007669"/>
    <property type="project" value="UniProtKB-KW"/>
</dbReference>
<keyword evidence="9" id="KW-1185">Reference proteome</keyword>
<dbReference type="PANTHER" id="PTHR21242">
    <property type="entry name" value="TRANSCRIPTION INITIATION FACTOR TFIID SUBUNIT 10"/>
    <property type="match status" value="1"/>
</dbReference>